<evidence type="ECO:0008006" key="5">
    <source>
        <dbReference type="Google" id="ProtNLM"/>
    </source>
</evidence>
<dbReference type="Proteomes" id="UP001153712">
    <property type="component" value="Chromosome 8"/>
</dbReference>
<sequence>MNFSVQEFMFGRQRIRQWVPLITQQSRLRHVYQIIGLNLGTDAAKYYFTLHLTTMCAPFYTSESISSSNPKWAELNLMNMPHLSASCIVLRIWQQLKNESDEIILTWGVNFSGLCYLGSKISEIQPFFFKKNSVIFSMQGGFYTSHEAIRTDLQKPVPFSSSVNLIDTSKNKVMYKRVAVKSNYHDVQSSYNVEKLRKLHHLQIQIRKTEADVQILRDKINVLNGFHERPDKDFATGAQNSAVRYAPQLLTMNSLNKMLQEKPTSVQKQEMLRINKEIEVFKFKTKLLSQEKAKKTVIIRNLKQKYSSIAESNEERNSDLMENYHKLSRGLEKLKEYRRDLNHHKELYAGIQAQLHQRRRQLLKELLFIFPIEKLSNEKFSIIGIHLPNSDVLADCNDSGFSVALGYIAHILIMCSTFLQVPIRYPLNHYGSRSYITDNVSPLLPDKERDFPLYTRGKEKAQFTYAVYLLNKNLAQFRWLVYMNTADLKATLHNLLTFLQGPKELRAEAAPSQMRPDAASLRLFNISNVSDPLLECIRQETRAVRTSSPNRRKCAHGECGRGLSEILAVPEAYMNRQISSDSFRNYAFAQKERAGVCCNRGEIGAIKISNGKEIDKLTATKGISIEEGTDPLDVPSNTLPIAISSNANPRDREGSNKLNNTGSNRLSKSVGSYSDDKLALRSNVELGSDPILSVSAVGTAERKDIPKGLYGSWLSNSPNVEFSSGEMSDSPRTAASGKSPLMARTNALRTTTSFNLVRPK</sequence>
<dbReference type="EMBL" id="OU900101">
    <property type="protein sequence ID" value="CAG9864484.1"/>
    <property type="molecule type" value="Genomic_DNA"/>
</dbReference>
<dbReference type="GO" id="GO:0000323">
    <property type="term" value="C:lytic vacuole"/>
    <property type="evidence" value="ECO:0007669"/>
    <property type="project" value="TreeGrafter"/>
</dbReference>
<keyword evidence="1" id="KW-0175">Coiled coil</keyword>
<evidence type="ECO:0000256" key="1">
    <source>
        <dbReference type="ARBA" id="ARBA00023054"/>
    </source>
</evidence>
<evidence type="ECO:0000256" key="2">
    <source>
        <dbReference type="SAM" id="MobiDB-lite"/>
    </source>
</evidence>
<gene>
    <name evidence="3" type="ORF">PHYEVI_LOCUS10739</name>
</gene>
<feature type="region of interest" description="Disordered" evidence="2">
    <location>
        <begin position="626"/>
        <end position="671"/>
    </location>
</feature>
<dbReference type="PANTHER" id="PTHR15157">
    <property type="entry name" value="UV RADIATION RESISTANCE-ASSOCIATED GENE PROTEIN"/>
    <property type="match status" value="1"/>
</dbReference>
<organism evidence="3 4">
    <name type="scientific">Phyllotreta striolata</name>
    <name type="common">Striped flea beetle</name>
    <name type="synonym">Crioceris striolata</name>
    <dbReference type="NCBI Taxonomy" id="444603"/>
    <lineage>
        <taxon>Eukaryota</taxon>
        <taxon>Metazoa</taxon>
        <taxon>Ecdysozoa</taxon>
        <taxon>Arthropoda</taxon>
        <taxon>Hexapoda</taxon>
        <taxon>Insecta</taxon>
        <taxon>Pterygota</taxon>
        <taxon>Neoptera</taxon>
        <taxon>Endopterygota</taxon>
        <taxon>Coleoptera</taxon>
        <taxon>Polyphaga</taxon>
        <taxon>Cucujiformia</taxon>
        <taxon>Chrysomeloidea</taxon>
        <taxon>Chrysomelidae</taxon>
        <taxon>Galerucinae</taxon>
        <taxon>Alticini</taxon>
        <taxon>Phyllotreta</taxon>
    </lineage>
</organism>
<feature type="compositionally biased region" description="Polar residues" evidence="2">
    <location>
        <begin position="635"/>
        <end position="648"/>
    </location>
</feature>
<evidence type="ECO:0000313" key="3">
    <source>
        <dbReference type="EMBL" id="CAG9864484.1"/>
    </source>
</evidence>
<dbReference type="PANTHER" id="PTHR15157:SF5">
    <property type="entry name" value="UV RADIATION RESISTANCE-ASSOCIATED GENE PROTEIN"/>
    <property type="match status" value="1"/>
</dbReference>
<name>A0A9N9XTG4_PHYSR</name>
<evidence type="ECO:0000313" key="4">
    <source>
        <dbReference type="Proteomes" id="UP001153712"/>
    </source>
</evidence>
<accession>A0A9N9XTG4</accession>
<keyword evidence="4" id="KW-1185">Reference proteome</keyword>
<dbReference type="GO" id="GO:0035493">
    <property type="term" value="P:SNARE complex assembly"/>
    <property type="evidence" value="ECO:0007669"/>
    <property type="project" value="TreeGrafter"/>
</dbReference>
<protein>
    <recommendedName>
        <fullName evidence="5">UV radiation resistance-associated gene protein</fullName>
    </recommendedName>
</protein>
<dbReference type="AlphaFoldDB" id="A0A9N9XTG4"/>
<proteinExistence type="predicted"/>
<reference evidence="3" key="1">
    <citation type="submission" date="2022-01" db="EMBL/GenBank/DDBJ databases">
        <authorList>
            <person name="King R."/>
        </authorList>
    </citation>
    <scope>NUCLEOTIDE SEQUENCE</scope>
</reference>
<feature type="compositionally biased region" description="Polar residues" evidence="2">
    <location>
        <begin position="656"/>
        <end position="671"/>
    </location>
</feature>
<dbReference type="GO" id="GO:0000149">
    <property type="term" value="F:SNARE binding"/>
    <property type="evidence" value="ECO:0007669"/>
    <property type="project" value="TreeGrafter"/>
</dbReference>
<dbReference type="OrthoDB" id="72772at2759"/>
<dbReference type="GO" id="GO:0005768">
    <property type="term" value="C:endosome"/>
    <property type="evidence" value="ECO:0007669"/>
    <property type="project" value="TreeGrafter"/>
</dbReference>